<dbReference type="Proteomes" id="UP000712281">
    <property type="component" value="Unassembled WGS sequence"/>
</dbReference>
<dbReference type="AlphaFoldDB" id="A0A8S9J4D7"/>
<evidence type="ECO:0000313" key="2">
    <source>
        <dbReference type="Proteomes" id="UP000712281"/>
    </source>
</evidence>
<organism evidence="1 2">
    <name type="scientific">Brassica cretica</name>
    <name type="common">Mustard</name>
    <dbReference type="NCBI Taxonomy" id="69181"/>
    <lineage>
        <taxon>Eukaryota</taxon>
        <taxon>Viridiplantae</taxon>
        <taxon>Streptophyta</taxon>
        <taxon>Embryophyta</taxon>
        <taxon>Tracheophyta</taxon>
        <taxon>Spermatophyta</taxon>
        <taxon>Magnoliopsida</taxon>
        <taxon>eudicotyledons</taxon>
        <taxon>Gunneridae</taxon>
        <taxon>Pentapetalae</taxon>
        <taxon>rosids</taxon>
        <taxon>malvids</taxon>
        <taxon>Brassicales</taxon>
        <taxon>Brassicaceae</taxon>
        <taxon>Brassiceae</taxon>
        <taxon>Brassica</taxon>
    </lineage>
</organism>
<sequence length="52" mass="5425">MGSDSSNKSGRLAAKLLTATSTHTARSLRSNRAPANLGRYVATVLQPISVPT</sequence>
<name>A0A8S9J4D7_BRACR</name>
<accession>A0A8S9J4D7</accession>
<protein>
    <submittedName>
        <fullName evidence="1">Uncharacterized protein</fullName>
    </submittedName>
</protein>
<dbReference type="EMBL" id="QGKW02001660">
    <property type="protein sequence ID" value="KAF2577071.1"/>
    <property type="molecule type" value="Genomic_DNA"/>
</dbReference>
<comment type="caution">
    <text evidence="1">The sequence shown here is derived from an EMBL/GenBank/DDBJ whole genome shotgun (WGS) entry which is preliminary data.</text>
</comment>
<reference evidence="1" key="1">
    <citation type="submission" date="2019-12" db="EMBL/GenBank/DDBJ databases">
        <title>Genome sequencing and annotation of Brassica cretica.</title>
        <authorList>
            <person name="Studholme D.J."/>
            <person name="Sarris P.F."/>
        </authorList>
    </citation>
    <scope>NUCLEOTIDE SEQUENCE</scope>
    <source>
        <strain evidence="1">PFS-001/15</strain>
        <tissue evidence="1">Leaf</tissue>
    </source>
</reference>
<gene>
    <name evidence="1" type="ORF">F2Q68_00005182</name>
</gene>
<proteinExistence type="predicted"/>
<evidence type="ECO:0000313" key="1">
    <source>
        <dbReference type="EMBL" id="KAF2577071.1"/>
    </source>
</evidence>